<feature type="signal peptide" evidence="2">
    <location>
        <begin position="1"/>
        <end position="22"/>
    </location>
</feature>
<evidence type="ECO:0000313" key="4">
    <source>
        <dbReference type="EMBL" id="KAK7812750.1"/>
    </source>
</evidence>
<feature type="domain" description="Peptidase A1" evidence="3">
    <location>
        <begin position="203"/>
        <end position="247"/>
    </location>
</feature>
<dbReference type="PANTHER" id="PTHR13683:SF743">
    <property type="entry name" value="ASPARTIC PROTEINASE-LIKE PROTEIN 1"/>
    <property type="match status" value="1"/>
</dbReference>
<evidence type="ECO:0000259" key="3">
    <source>
        <dbReference type="PROSITE" id="PS51767"/>
    </source>
</evidence>
<accession>A0AAW0IDT8</accession>
<evidence type="ECO:0000313" key="5">
    <source>
        <dbReference type="Proteomes" id="UP000237347"/>
    </source>
</evidence>
<dbReference type="InterPro" id="IPR021109">
    <property type="entry name" value="Peptidase_aspartic_dom_sf"/>
</dbReference>
<sequence>MAAQSARLLVYFLMAAWLAVENEYIGLASTTLSLRLIHRFSDEAAKALNFSPSETNGSAGVSSWSNKSKDYYRVLLSNDFHRQKMKLGAHYQLLFPSQGSNTVSFGNDFGWLHYAWIDIGTPNVSFLVALDTGSDLLWVPCDCIQCAPLTGAYYSSLSKDYYRVLLSNDFHRQKMKLGAHYQLLFPSQGSNTVSFGNDFGWLHYAWIDIGTPNVSFLVALDTGSDLLWVPCDCIQCAPLTGAYYSSL</sequence>
<keyword evidence="5" id="KW-1185">Reference proteome</keyword>
<proteinExistence type="inferred from homology"/>
<feature type="chain" id="PRO_5043810541" evidence="2">
    <location>
        <begin position="23"/>
        <end position="247"/>
    </location>
</feature>
<evidence type="ECO:0000256" key="2">
    <source>
        <dbReference type="SAM" id="SignalP"/>
    </source>
</evidence>
<reference evidence="4 5" key="1">
    <citation type="journal article" date="2018" name="Sci. Data">
        <title>The draft genome sequence of cork oak.</title>
        <authorList>
            <person name="Ramos A.M."/>
            <person name="Usie A."/>
            <person name="Barbosa P."/>
            <person name="Barros P.M."/>
            <person name="Capote T."/>
            <person name="Chaves I."/>
            <person name="Simoes F."/>
            <person name="Abreu I."/>
            <person name="Carrasquinho I."/>
            <person name="Faro C."/>
            <person name="Guimaraes J.B."/>
            <person name="Mendonca D."/>
            <person name="Nobrega F."/>
            <person name="Rodrigues L."/>
            <person name="Saibo N.J.M."/>
            <person name="Varela M.C."/>
            <person name="Egas C."/>
            <person name="Matos J."/>
            <person name="Miguel C.M."/>
            <person name="Oliveira M.M."/>
            <person name="Ricardo C.P."/>
            <person name="Goncalves S."/>
        </authorList>
    </citation>
    <scope>NUCLEOTIDE SEQUENCE [LARGE SCALE GENOMIC DNA]</scope>
    <source>
        <strain evidence="5">cv. HL8</strain>
    </source>
</reference>
<feature type="non-terminal residue" evidence="4">
    <location>
        <position position="247"/>
    </location>
</feature>
<dbReference type="GO" id="GO:0004190">
    <property type="term" value="F:aspartic-type endopeptidase activity"/>
    <property type="evidence" value="ECO:0007669"/>
    <property type="project" value="InterPro"/>
</dbReference>
<dbReference type="EMBL" id="PKMF04001420">
    <property type="protein sequence ID" value="KAK7812750.1"/>
    <property type="molecule type" value="Genomic_DNA"/>
</dbReference>
<dbReference type="InterPro" id="IPR032861">
    <property type="entry name" value="TAXi_N"/>
</dbReference>
<dbReference type="InterPro" id="IPR001969">
    <property type="entry name" value="Aspartic_peptidase_AS"/>
</dbReference>
<dbReference type="Pfam" id="PF14543">
    <property type="entry name" value="TAXi_N"/>
    <property type="match status" value="2"/>
</dbReference>
<dbReference type="Gene3D" id="2.40.70.10">
    <property type="entry name" value="Acid Proteases"/>
    <property type="match status" value="2"/>
</dbReference>
<comment type="caution">
    <text evidence="4">The sequence shown here is derived from an EMBL/GenBank/DDBJ whole genome shotgun (WGS) entry which is preliminary data.</text>
</comment>
<organism evidence="4 5">
    <name type="scientific">Quercus suber</name>
    <name type="common">Cork oak</name>
    <dbReference type="NCBI Taxonomy" id="58331"/>
    <lineage>
        <taxon>Eukaryota</taxon>
        <taxon>Viridiplantae</taxon>
        <taxon>Streptophyta</taxon>
        <taxon>Embryophyta</taxon>
        <taxon>Tracheophyta</taxon>
        <taxon>Spermatophyta</taxon>
        <taxon>Magnoliopsida</taxon>
        <taxon>eudicotyledons</taxon>
        <taxon>Gunneridae</taxon>
        <taxon>Pentapetalae</taxon>
        <taxon>rosids</taxon>
        <taxon>fabids</taxon>
        <taxon>Fagales</taxon>
        <taxon>Fagaceae</taxon>
        <taxon>Quercus</taxon>
    </lineage>
</organism>
<dbReference type="SUPFAM" id="SSF50630">
    <property type="entry name" value="Acid proteases"/>
    <property type="match status" value="2"/>
</dbReference>
<dbReference type="PANTHER" id="PTHR13683">
    <property type="entry name" value="ASPARTYL PROTEASES"/>
    <property type="match status" value="1"/>
</dbReference>
<dbReference type="Proteomes" id="UP000237347">
    <property type="component" value="Unassembled WGS sequence"/>
</dbReference>
<evidence type="ECO:0000256" key="1">
    <source>
        <dbReference type="ARBA" id="ARBA00007447"/>
    </source>
</evidence>
<dbReference type="InterPro" id="IPR033121">
    <property type="entry name" value="PEPTIDASE_A1"/>
</dbReference>
<comment type="similarity">
    <text evidence="1">Belongs to the peptidase A1 family.</text>
</comment>
<keyword evidence="2" id="KW-0732">Signal</keyword>
<dbReference type="PROSITE" id="PS00141">
    <property type="entry name" value="ASP_PROTEASE"/>
    <property type="match status" value="2"/>
</dbReference>
<gene>
    <name evidence="4" type="ORF">CFP56_007073</name>
</gene>
<dbReference type="AlphaFoldDB" id="A0AAW0IDT8"/>
<name>A0AAW0IDT8_QUESU</name>
<dbReference type="InterPro" id="IPR001461">
    <property type="entry name" value="Aspartic_peptidase_A1"/>
</dbReference>
<dbReference type="PROSITE" id="PS51767">
    <property type="entry name" value="PEPTIDASE_A1"/>
    <property type="match status" value="1"/>
</dbReference>
<dbReference type="GO" id="GO:0006508">
    <property type="term" value="P:proteolysis"/>
    <property type="evidence" value="ECO:0007669"/>
    <property type="project" value="InterPro"/>
</dbReference>
<protein>
    <submittedName>
        <fullName evidence="4">Aspartic proteinase-like protein 1</fullName>
    </submittedName>
</protein>